<dbReference type="HOGENOM" id="CLU_3260737_0_0_1"/>
<organism evidence="1 2">
    <name type="scientific">Penicillium italicum</name>
    <name type="common">Blue mold</name>
    <dbReference type="NCBI Taxonomy" id="40296"/>
    <lineage>
        <taxon>Eukaryota</taxon>
        <taxon>Fungi</taxon>
        <taxon>Dikarya</taxon>
        <taxon>Ascomycota</taxon>
        <taxon>Pezizomycotina</taxon>
        <taxon>Eurotiomycetes</taxon>
        <taxon>Eurotiomycetidae</taxon>
        <taxon>Eurotiales</taxon>
        <taxon>Aspergillaceae</taxon>
        <taxon>Penicillium</taxon>
    </lineage>
</organism>
<comment type="caution">
    <text evidence="1">The sequence shown here is derived from an EMBL/GenBank/DDBJ whole genome shotgun (WGS) entry which is preliminary data.</text>
</comment>
<keyword evidence="2" id="KW-1185">Reference proteome</keyword>
<sequence length="42" mass="4649">MLQLVELGLEISVSGISFQTDKQLEMAKDISLDKLLLETDAL</sequence>
<dbReference type="SUPFAM" id="SSF51556">
    <property type="entry name" value="Metallo-dependent hydrolases"/>
    <property type="match status" value="1"/>
</dbReference>
<gene>
    <name evidence="1" type="ORF">PITC_018230</name>
</gene>
<dbReference type="EMBL" id="JQGA01000264">
    <property type="protein sequence ID" value="KGO76383.1"/>
    <property type="molecule type" value="Genomic_DNA"/>
</dbReference>
<accession>A0A0A2LB08</accession>
<protein>
    <submittedName>
        <fullName evidence="1">TatD family</fullName>
    </submittedName>
</protein>
<dbReference type="Gene3D" id="3.20.20.140">
    <property type="entry name" value="Metal-dependent hydrolases"/>
    <property type="match status" value="1"/>
</dbReference>
<proteinExistence type="predicted"/>
<dbReference type="InterPro" id="IPR032466">
    <property type="entry name" value="Metal_Hydrolase"/>
</dbReference>
<dbReference type="Proteomes" id="UP000030104">
    <property type="component" value="Unassembled WGS sequence"/>
</dbReference>
<evidence type="ECO:0000313" key="1">
    <source>
        <dbReference type="EMBL" id="KGO76383.1"/>
    </source>
</evidence>
<reference evidence="1 2" key="1">
    <citation type="journal article" date="2015" name="Mol. Plant Microbe Interact.">
        <title>Genome, transcriptome, and functional analyses of Penicillium expansum provide new insights into secondary metabolism and pathogenicity.</title>
        <authorList>
            <person name="Ballester A.R."/>
            <person name="Marcet-Houben M."/>
            <person name="Levin E."/>
            <person name="Sela N."/>
            <person name="Selma-Lazaro C."/>
            <person name="Carmona L."/>
            <person name="Wisniewski M."/>
            <person name="Droby S."/>
            <person name="Gonzalez-Candelas L."/>
            <person name="Gabaldon T."/>
        </authorList>
    </citation>
    <scope>NUCLEOTIDE SEQUENCE [LARGE SCALE GENOMIC DNA]</scope>
    <source>
        <strain evidence="1 2">PHI-1</strain>
    </source>
</reference>
<name>A0A0A2LB08_PENIT</name>
<dbReference type="PhylomeDB" id="A0A0A2LB08"/>
<evidence type="ECO:0000313" key="2">
    <source>
        <dbReference type="Proteomes" id="UP000030104"/>
    </source>
</evidence>
<dbReference type="AlphaFoldDB" id="A0A0A2LB08"/>